<name>J8ZZK4_EDHAE</name>
<dbReference type="Pfam" id="PF00953">
    <property type="entry name" value="Glycos_transf_4"/>
    <property type="match status" value="1"/>
</dbReference>
<gene>
    <name evidence="21" type="ORF">EDEG_00834</name>
</gene>
<dbReference type="GO" id="GO:0005789">
    <property type="term" value="C:endoplasmic reticulum membrane"/>
    <property type="evidence" value="ECO:0007669"/>
    <property type="project" value="UniProtKB-SubCell"/>
</dbReference>
<feature type="transmembrane region" description="Helical" evidence="19">
    <location>
        <begin position="364"/>
        <end position="388"/>
    </location>
</feature>
<feature type="transmembrane region" description="Helical" evidence="19">
    <location>
        <begin position="138"/>
        <end position="161"/>
    </location>
</feature>
<evidence type="ECO:0000256" key="16">
    <source>
        <dbReference type="ARBA" id="ARBA00033238"/>
    </source>
</evidence>
<evidence type="ECO:0000256" key="18">
    <source>
        <dbReference type="ARBA" id="ARBA00045078"/>
    </source>
</evidence>
<evidence type="ECO:0000256" key="13">
    <source>
        <dbReference type="ARBA" id="ARBA00022989"/>
    </source>
</evidence>
<evidence type="ECO:0000256" key="17">
    <source>
        <dbReference type="ARBA" id="ARBA00044717"/>
    </source>
</evidence>
<feature type="transmembrane region" description="Helical" evidence="19">
    <location>
        <begin position="441"/>
        <end position="464"/>
    </location>
</feature>
<keyword evidence="10" id="KW-0479">Metal-binding</keyword>
<dbReference type="InterPro" id="IPR000715">
    <property type="entry name" value="Glycosyl_transferase_4"/>
</dbReference>
<dbReference type="FunCoup" id="J8ZZK4">
    <property type="interactions" value="72"/>
</dbReference>
<dbReference type="GO" id="GO:0016757">
    <property type="term" value="F:glycosyltransferase activity"/>
    <property type="evidence" value="ECO:0007669"/>
    <property type="project" value="UniProtKB-KW"/>
</dbReference>
<evidence type="ECO:0000256" key="12">
    <source>
        <dbReference type="ARBA" id="ARBA00022842"/>
    </source>
</evidence>
<dbReference type="GO" id="GO:0003975">
    <property type="term" value="F:UDP-N-acetylglucosamine-dolichyl-phosphate N-acetylglucosaminephosphotransferase activity"/>
    <property type="evidence" value="ECO:0007669"/>
    <property type="project" value="UniProtKB-EC"/>
</dbReference>
<evidence type="ECO:0000256" key="15">
    <source>
        <dbReference type="ARBA" id="ARBA00029567"/>
    </source>
</evidence>
<comment type="pathway">
    <text evidence="3">Protein modification; protein glycosylation.</text>
</comment>
<keyword evidence="22" id="KW-1185">Reference proteome</keyword>
<accession>J8ZZK4</accession>
<comment type="function">
    <text evidence="17">UDP-N-acetylglucosamine--dolichyl-phosphate N-acetylglucosaminephosphotransferase that operates in the biosynthetic pathway of dolichol-linked oligosaccharides, the glycan precursors employed in protein asparagine (N)-glycosylation. The assembly of dolichol-linked oligosaccharides begins on the cytosolic side of the endoplasmic reticulum membrane and finishes in its lumen. The sequential addition of sugars to dolichol pyrophosphate produces dolichol-linked oligosaccharides containing fourteen sugars, including two GlcNAcs, nine mannoses and three glucoses. Once assembled, the oligosaccharide is transferred from the lipid to nascent proteins by oligosaccharyltransferases. Catalyzes the initial step of dolichol-linked oligosaccharide biosynthesis, transfering GlcNAc-1-P from cytosolic UDP-GlcNAc onto the carrier lipid dolichyl phosphate (P-dolichol), yielding GlcNAc-P-P-dolichol embedded in the cytoplasmic leaflet of the endoplasmic reticulum membrane.</text>
</comment>
<dbReference type="VEuPathDB" id="MicrosporidiaDB:EDEG_00834"/>
<comment type="catalytic activity">
    <reaction evidence="18">
        <text>a di-trans,poly-cis-dolichyl phosphate + UDP-N-acetyl-alpha-D-glucosamine = an N-acetyl-alpha-D-glucosaminyl-diphospho-di-trans,poly-cis-dolichol + UMP</text>
        <dbReference type="Rhea" id="RHEA:13289"/>
        <dbReference type="Rhea" id="RHEA-COMP:19498"/>
        <dbReference type="Rhea" id="RHEA-COMP:19507"/>
        <dbReference type="ChEBI" id="CHEBI:57683"/>
        <dbReference type="ChEBI" id="CHEBI:57705"/>
        <dbReference type="ChEBI" id="CHEBI:57865"/>
        <dbReference type="ChEBI" id="CHEBI:58427"/>
        <dbReference type="EC" id="2.7.8.15"/>
    </reaction>
    <physiologicalReaction direction="left-to-right" evidence="18">
        <dbReference type="Rhea" id="RHEA:13290"/>
    </physiologicalReaction>
</comment>
<dbReference type="UniPathway" id="UPA00378"/>
<evidence type="ECO:0000256" key="14">
    <source>
        <dbReference type="ARBA" id="ARBA00023136"/>
    </source>
</evidence>
<proteinExistence type="inferred from homology"/>
<dbReference type="InterPro" id="IPR033895">
    <property type="entry name" value="GPT"/>
</dbReference>
<evidence type="ECO:0000313" key="22">
    <source>
        <dbReference type="Proteomes" id="UP000003163"/>
    </source>
</evidence>
<protein>
    <recommendedName>
        <fullName evidence="6">UDP-N-acetylglucosamine--dolichyl-phosphate N-acetylglucosaminephosphotransferase</fullName>
        <ecNumber evidence="5">2.7.8.15</ecNumber>
    </recommendedName>
    <alternativeName>
        <fullName evidence="15">GlcNAc-1-P transferase</fullName>
    </alternativeName>
    <alternativeName>
        <fullName evidence="16">N-acetylglucosamine-1-phosphate transferase</fullName>
    </alternativeName>
</protein>
<feature type="transmembrane region" description="Helical" evidence="19">
    <location>
        <begin position="44"/>
        <end position="65"/>
    </location>
</feature>
<keyword evidence="9 19" id="KW-0812">Transmembrane</keyword>
<comment type="similarity">
    <text evidence="4">Belongs to the glycosyltransferase 4 family.</text>
</comment>
<evidence type="ECO:0000256" key="7">
    <source>
        <dbReference type="ARBA" id="ARBA00022676"/>
    </source>
</evidence>
<feature type="transmembrane region" description="Helical" evidence="19">
    <location>
        <begin position="167"/>
        <end position="185"/>
    </location>
</feature>
<evidence type="ECO:0000256" key="2">
    <source>
        <dbReference type="ARBA" id="ARBA00004477"/>
    </source>
</evidence>
<keyword evidence="13 19" id="KW-1133">Transmembrane helix</keyword>
<keyword evidence="11" id="KW-0256">Endoplasmic reticulum</keyword>
<dbReference type="OrthoDB" id="10262326at2759"/>
<dbReference type="AlphaFoldDB" id="J8ZZK4"/>
<evidence type="ECO:0000256" key="19">
    <source>
        <dbReference type="SAM" id="Phobius"/>
    </source>
</evidence>
<keyword evidence="20" id="KW-0732">Signal</keyword>
<evidence type="ECO:0000313" key="21">
    <source>
        <dbReference type="EMBL" id="EJW05053.1"/>
    </source>
</evidence>
<keyword evidence="14 19" id="KW-0472">Membrane</keyword>
<comment type="subcellular location">
    <subcellularLocation>
        <location evidence="2">Endoplasmic reticulum membrane</location>
        <topology evidence="2">Multi-pass membrane protein</topology>
    </subcellularLocation>
</comment>
<feature type="transmembrane region" description="Helical" evidence="19">
    <location>
        <begin position="77"/>
        <end position="97"/>
    </location>
</feature>
<feature type="non-terminal residue" evidence="21">
    <location>
        <position position="1"/>
    </location>
</feature>
<evidence type="ECO:0000256" key="5">
    <source>
        <dbReference type="ARBA" id="ARBA00013225"/>
    </source>
</evidence>
<evidence type="ECO:0000256" key="8">
    <source>
        <dbReference type="ARBA" id="ARBA00022679"/>
    </source>
</evidence>
<keyword evidence="7" id="KW-0328">Glycosyltransferase</keyword>
<dbReference type="GO" id="GO:0046872">
    <property type="term" value="F:metal ion binding"/>
    <property type="evidence" value="ECO:0007669"/>
    <property type="project" value="UniProtKB-KW"/>
</dbReference>
<dbReference type="STRING" id="1003232.J8ZZK4"/>
<comment type="caution">
    <text evidence="21">The sequence shown here is derived from an EMBL/GenBank/DDBJ whole genome shotgun (WGS) entry which is preliminary data.</text>
</comment>
<evidence type="ECO:0000256" key="6">
    <source>
        <dbReference type="ARBA" id="ARBA00017659"/>
    </source>
</evidence>
<evidence type="ECO:0000256" key="11">
    <source>
        <dbReference type="ARBA" id="ARBA00022824"/>
    </source>
</evidence>
<evidence type="ECO:0000256" key="20">
    <source>
        <dbReference type="SAM" id="SignalP"/>
    </source>
</evidence>
<organism evidence="21 22">
    <name type="scientific">Edhazardia aedis (strain USNM 41457)</name>
    <name type="common">Microsporidian parasite</name>
    <dbReference type="NCBI Taxonomy" id="1003232"/>
    <lineage>
        <taxon>Eukaryota</taxon>
        <taxon>Fungi</taxon>
        <taxon>Fungi incertae sedis</taxon>
        <taxon>Microsporidia</taxon>
        <taxon>Edhazardia</taxon>
    </lineage>
</organism>
<dbReference type="InParanoid" id="J8ZZK4"/>
<dbReference type="HOGENOM" id="CLU_585291_0_0_1"/>
<evidence type="ECO:0000256" key="1">
    <source>
        <dbReference type="ARBA" id="ARBA00001946"/>
    </source>
</evidence>
<evidence type="ECO:0000256" key="3">
    <source>
        <dbReference type="ARBA" id="ARBA00004922"/>
    </source>
</evidence>
<feature type="transmembrane region" description="Helical" evidence="19">
    <location>
        <begin position="312"/>
        <end position="330"/>
    </location>
</feature>
<dbReference type="PANTHER" id="PTHR10571">
    <property type="entry name" value="UDP-N-ACETYLGLUCOSAMINE--DOLICHYL-PHOSPHATE N-ACETYLGLUCOSAMINEPHOSPHOTRANSFERASE"/>
    <property type="match status" value="1"/>
</dbReference>
<dbReference type="PANTHER" id="PTHR10571:SF0">
    <property type="entry name" value="UDP-N-ACETYLGLUCOSAMINE--DOLICHYL-PHOSPHATE N-ACETYLGLUCOSAMINEPHOSPHOTRANSFERASE"/>
    <property type="match status" value="1"/>
</dbReference>
<dbReference type="EMBL" id="AFBI03000010">
    <property type="protein sequence ID" value="EJW05053.1"/>
    <property type="molecule type" value="Genomic_DNA"/>
</dbReference>
<dbReference type="Proteomes" id="UP000003163">
    <property type="component" value="Unassembled WGS sequence"/>
</dbReference>
<evidence type="ECO:0000256" key="10">
    <source>
        <dbReference type="ARBA" id="ARBA00022723"/>
    </source>
</evidence>
<keyword evidence="12" id="KW-0460">Magnesium</keyword>
<keyword evidence="8" id="KW-0808">Transferase</keyword>
<comment type="cofactor">
    <cofactor evidence="1">
        <name>Mg(2+)</name>
        <dbReference type="ChEBI" id="CHEBI:18420"/>
    </cofactor>
</comment>
<dbReference type="EC" id="2.7.8.15" evidence="5"/>
<feature type="chain" id="PRO_5003818985" description="UDP-N-acetylglucosamine--dolichyl-phosphate N-acetylglucosaminephosphotransferase" evidence="20">
    <location>
        <begin position="21"/>
        <end position="467"/>
    </location>
</feature>
<evidence type="ECO:0000256" key="9">
    <source>
        <dbReference type="ARBA" id="ARBA00022692"/>
    </source>
</evidence>
<reference evidence="22" key="2">
    <citation type="submission" date="2015-07" db="EMBL/GenBank/DDBJ databases">
        <title>Contrasting host-pathogen interactions and genome evolution in two generalist and specialist microsporidian pathogens of mosquitoes.</title>
        <authorList>
            <consortium name="The Broad Institute Genomics Platform"/>
            <consortium name="The Broad Institute Genome Sequencing Center for Infectious Disease"/>
            <person name="Cuomo C.A."/>
            <person name="Sanscrainte N.D."/>
            <person name="Goldberg J.M."/>
            <person name="Heiman D."/>
            <person name="Young S."/>
            <person name="Zeng Q."/>
            <person name="Becnel J.J."/>
            <person name="Birren B.W."/>
        </authorList>
    </citation>
    <scope>NUCLEOTIDE SEQUENCE [LARGE SCALE GENOMIC DNA]</scope>
    <source>
        <strain evidence="22">USNM 41457</strain>
    </source>
</reference>
<evidence type="ECO:0000256" key="4">
    <source>
        <dbReference type="ARBA" id="ARBA00009317"/>
    </source>
</evidence>
<feature type="transmembrane region" description="Helical" evidence="19">
    <location>
        <begin position="109"/>
        <end position="126"/>
    </location>
</feature>
<sequence length="467" mass="54271">MLSKILILSFIPFAITFCLAKQYFRKMPFKGIDVHKSEKVCLPEALGIFSGISFIITLFLYSIYTKFCDKKHSRQKNLWCILCIGISVSGAIIFGVIDDLFEIKSWIHKIYFPILSSHPFLIHFILKDCLYVAKSKDILKFGINAFFIIFSFNCVNILSGINGLELMQILIISGFGMVDQIIIYLRIKKKRIKKSDFSSDLNVDNDNNKPELNFKNEYFQTILTNKKSKIILKKLNTEQIRCIIINKSLEYKYIKKTTREFIKNFCSSYSIPSDSNKLNFTSNYKNSHIFINKDNAQIEKNKLNQISNQSRTGFFIYLICFFSSLPLYYYNKYPAIALLGNTFPYYNGILIACTSILTKSQSTIFGFFGLQLLNFTISLPQITGLVFCPRHRMPGYKNNFLVPSLITQNNTKKCFFDLNGYPNLTILNFILMHRRMKENELVNLIALIMLFYCLLILLIKHIFFKIL</sequence>
<reference evidence="21 22" key="1">
    <citation type="submission" date="2011-08" db="EMBL/GenBank/DDBJ databases">
        <authorList>
            <person name="Liu Z.J."/>
            <person name="Shi F.L."/>
            <person name="Lu J.Q."/>
            <person name="Li M."/>
            <person name="Wang Z.L."/>
        </authorList>
    </citation>
    <scope>NUCLEOTIDE SEQUENCE [LARGE SCALE GENOMIC DNA]</scope>
    <source>
        <strain evidence="21 22">USNM 41457</strain>
    </source>
</reference>
<dbReference type="GO" id="GO:0006488">
    <property type="term" value="P:dolichol-linked oligosaccharide biosynthetic process"/>
    <property type="evidence" value="ECO:0007669"/>
    <property type="project" value="InterPro"/>
</dbReference>
<feature type="signal peptide" evidence="20">
    <location>
        <begin position="1"/>
        <end position="20"/>
    </location>
</feature>